<evidence type="ECO:0000313" key="4">
    <source>
        <dbReference type="Proteomes" id="UP000015101"/>
    </source>
</evidence>
<accession>T1EZ31</accession>
<dbReference type="InParanoid" id="T1EZ31"/>
<feature type="compositionally biased region" description="Low complexity" evidence="1">
    <location>
        <begin position="182"/>
        <end position="194"/>
    </location>
</feature>
<proteinExistence type="predicted"/>
<feature type="region of interest" description="Disordered" evidence="1">
    <location>
        <begin position="109"/>
        <end position="204"/>
    </location>
</feature>
<reference evidence="3" key="3">
    <citation type="submission" date="2015-06" db="UniProtKB">
        <authorList>
            <consortium name="EnsemblMetazoa"/>
        </authorList>
    </citation>
    <scope>IDENTIFICATION</scope>
</reference>
<dbReference type="HOGENOM" id="CLU_592225_0_0_1"/>
<feature type="compositionally biased region" description="Polar residues" evidence="1">
    <location>
        <begin position="223"/>
        <end position="236"/>
    </location>
</feature>
<dbReference type="KEGG" id="hro:HELRODRAFT_167159"/>
<reference evidence="2 4" key="2">
    <citation type="journal article" date="2013" name="Nature">
        <title>Insights into bilaterian evolution from three spiralian genomes.</title>
        <authorList>
            <person name="Simakov O."/>
            <person name="Marletaz F."/>
            <person name="Cho S.J."/>
            <person name="Edsinger-Gonzales E."/>
            <person name="Havlak P."/>
            <person name="Hellsten U."/>
            <person name="Kuo D.H."/>
            <person name="Larsson T."/>
            <person name="Lv J."/>
            <person name="Arendt D."/>
            <person name="Savage R."/>
            <person name="Osoegawa K."/>
            <person name="de Jong P."/>
            <person name="Grimwood J."/>
            <person name="Chapman J.A."/>
            <person name="Shapiro H."/>
            <person name="Aerts A."/>
            <person name="Otillar R.P."/>
            <person name="Terry A.Y."/>
            <person name="Boore J.L."/>
            <person name="Grigoriev I.V."/>
            <person name="Lindberg D.R."/>
            <person name="Seaver E.C."/>
            <person name="Weisblat D.A."/>
            <person name="Putnam N.H."/>
            <person name="Rokhsar D.S."/>
        </authorList>
    </citation>
    <scope>NUCLEOTIDE SEQUENCE</scope>
</reference>
<feature type="compositionally biased region" description="Basic and acidic residues" evidence="1">
    <location>
        <begin position="121"/>
        <end position="141"/>
    </location>
</feature>
<sequence length="462" mass="52418">MTEHVCNGMADCLVIDSLTIELKRTFLDEISDLNGKEKLMEVLGKYRATKENSSEGKSKKNHVTLVGPPCVIRRIKSELINLKMELLANDKKKASKKVSNFDISFSNIGNDSKNIGDNDNDDKNDQNGDKKGHVTSKDKNDVNNISSSSSSPEDSGKDNYNSGSSVANGKYDDNASNNLAKTTTTDSNDNVNNSHLNAFTPSTPTIRQILRPVLGTEKGKSLKYTQNTSPETVQQTKNDHTDREENALKFSLQQEAFTNFRAQRSEHESNLQLQAKFYTGTIRFKFEKNYSQNEFNILNNLLLVKYPFITKVDQIISKTSKELELSYDRESILNECKNCENFSKKSSYLRNITTKFKKNEITPKNEKEIEVEMISHYLKTKIIKNIKLNQTSVSFKMIGNTCKELVDFICEMNKYKDVYLGYDDQKLELFIYSLNDNGKCGETASWIKSLIKENSKIGKSSK</sequence>
<organism evidence="3 4">
    <name type="scientific">Helobdella robusta</name>
    <name type="common">Californian leech</name>
    <dbReference type="NCBI Taxonomy" id="6412"/>
    <lineage>
        <taxon>Eukaryota</taxon>
        <taxon>Metazoa</taxon>
        <taxon>Spiralia</taxon>
        <taxon>Lophotrochozoa</taxon>
        <taxon>Annelida</taxon>
        <taxon>Clitellata</taxon>
        <taxon>Hirudinea</taxon>
        <taxon>Rhynchobdellida</taxon>
        <taxon>Glossiphoniidae</taxon>
        <taxon>Helobdella</taxon>
    </lineage>
</organism>
<dbReference type="AlphaFoldDB" id="T1EZ31"/>
<dbReference type="EnsemblMetazoa" id="HelroT167159">
    <property type="protein sequence ID" value="HelroP167159"/>
    <property type="gene ID" value="HelroG167159"/>
</dbReference>
<evidence type="ECO:0000313" key="3">
    <source>
        <dbReference type="EnsemblMetazoa" id="HelroP167159"/>
    </source>
</evidence>
<dbReference type="EMBL" id="KB095858">
    <property type="protein sequence ID" value="ESO10651.1"/>
    <property type="molecule type" value="Genomic_DNA"/>
</dbReference>
<keyword evidence="4" id="KW-1185">Reference proteome</keyword>
<gene>
    <name evidence="3" type="primary">20201831</name>
    <name evidence="2" type="ORF">HELRODRAFT_167159</name>
</gene>
<dbReference type="GeneID" id="20201831"/>
<feature type="compositionally biased region" description="Low complexity" evidence="1">
    <location>
        <begin position="142"/>
        <end position="153"/>
    </location>
</feature>
<evidence type="ECO:0000313" key="2">
    <source>
        <dbReference type="EMBL" id="ESO10651.1"/>
    </source>
</evidence>
<feature type="region of interest" description="Disordered" evidence="1">
    <location>
        <begin position="217"/>
        <end position="239"/>
    </location>
</feature>
<dbReference type="RefSeq" id="XP_009010920.1">
    <property type="nucleotide sequence ID" value="XM_009012672.1"/>
</dbReference>
<feature type="compositionally biased region" description="Polar residues" evidence="1">
    <location>
        <begin position="195"/>
        <end position="204"/>
    </location>
</feature>
<dbReference type="Proteomes" id="UP000015101">
    <property type="component" value="Unassembled WGS sequence"/>
</dbReference>
<protein>
    <submittedName>
        <fullName evidence="2 3">Uncharacterized protein</fullName>
    </submittedName>
</protein>
<dbReference type="EMBL" id="AMQM01002698">
    <property type="status" value="NOT_ANNOTATED_CDS"/>
    <property type="molecule type" value="Genomic_DNA"/>
</dbReference>
<evidence type="ECO:0000256" key="1">
    <source>
        <dbReference type="SAM" id="MobiDB-lite"/>
    </source>
</evidence>
<reference evidence="4" key="1">
    <citation type="submission" date="2012-12" db="EMBL/GenBank/DDBJ databases">
        <authorList>
            <person name="Hellsten U."/>
            <person name="Grimwood J."/>
            <person name="Chapman J.A."/>
            <person name="Shapiro H."/>
            <person name="Aerts A."/>
            <person name="Otillar R.P."/>
            <person name="Terry A.Y."/>
            <person name="Boore J.L."/>
            <person name="Simakov O."/>
            <person name="Marletaz F."/>
            <person name="Cho S.-J."/>
            <person name="Edsinger-Gonzales E."/>
            <person name="Havlak P."/>
            <person name="Kuo D.-H."/>
            <person name="Larsson T."/>
            <person name="Lv J."/>
            <person name="Arendt D."/>
            <person name="Savage R."/>
            <person name="Osoegawa K."/>
            <person name="de Jong P."/>
            <person name="Lindberg D.R."/>
            <person name="Seaver E.C."/>
            <person name="Weisblat D.A."/>
            <person name="Putnam N.H."/>
            <person name="Grigoriev I.V."/>
            <person name="Rokhsar D.S."/>
        </authorList>
    </citation>
    <scope>NUCLEOTIDE SEQUENCE</scope>
</reference>
<name>T1EZ31_HELRO</name>
<dbReference type="CTD" id="20201831"/>